<dbReference type="InterPro" id="IPR009100">
    <property type="entry name" value="AcylCoA_DH/oxidase_NM_dom_sf"/>
</dbReference>
<keyword evidence="6" id="KW-0274">FAD</keyword>
<keyword evidence="15" id="KW-1185">Reference proteome</keyword>
<dbReference type="FunFam" id="1.20.140.10:FF:000010">
    <property type="entry name" value="Acyl-coenzyme A oxidase"/>
    <property type="match status" value="1"/>
</dbReference>
<keyword evidence="5" id="KW-0285">Flavoprotein</keyword>
<feature type="domain" description="Acyl-CoA oxidase/dehydrogenase middle" evidence="12">
    <location>
        <begin position="129"/>
        <end position="238"/>
    </location>
</feature>
<evidence type="ECO:0000256" key="1">
    <source>
        <dbReference type="ARBA" id="ARBA00001974"/>
    </source>
</evidence>
<dbReference type="OrthoDB" id="1144545at2"/>
<dbReference type="InterPro" id="IPR012258">
    <property type="entry name" value="Acyl-CoA_oxidase"/>
</dbReference>
<feature type="domain" description="Acyl-CoA oxidase C-alpha1" evidence="13">
    <location>
        <begin position="274"/>
        <end position="432"/>
    </location>
</feature>
<sequence>MTLSDEVRIALDGKWRHVREQSRIELAKMDLAFDHDLSLDEARERTFRQLKELVPTGIPAAGFSPEYGGAGDPGMAVTGIEMLAQFDLSLMVKAGVQWGLFGGAVENLGTKVHHDAYIRDLINLDLVGCFAMTESGHGSDVQNLETTATYDPATEEFVIHSPTPSSRKDYIGNAAKHATMAAVFAQLVTRGESYGVHCFLVPIRDDKGRDLPGVTTSDCGHKGGLGGVDNGRIVFDQVRIPRGNLLNRYGQVDEGGAYSSPIDDTGRRFFTMLGTLVRGRVSVGGSASASAEVALSIAGRYALKRRQFGPEPGVEILLADYRMHQRRLLPLIARSYAYRFAQNQLVARMHRLQITDDADPQQKRELESRAAGLKVVQTWHASHAIQESRELCGGAGYLAENRLTTLRGDVDVFTTFEGDNHVLLQLVAKELLTAYAAEVGGLDPVGMVRFVAGTVADVVKERTAASQLIQRLIDARPGNDDDHDLLDLGTQLNLFEDREQHVIETVARRLQRATKADDDDEAFRIFNGAQDHLIRAGRVHIDRVVLEAFTAGIGRCEDEEAQELLRDVCTLYALSTIEEDLAWFQGHNRLSDQRAKVVTSEVNAMCEKLRPHLLTLVEGFGVPEESLGAAMLQD</sequence>
<dbReference type="EMBL" id="VDUX01000005">
    <property type="protein sequence ID" value="TXL57887.1"/>
    <property type="molecule type" value="Genomic_DNA"/>
</dbReference>
<evidence type="ECO:0000256" key="8">
    <source>
        <dbReference type="ARBA" id="ARBA00023002"/>
    </source>
</evidence>
<dbReference type="InterPro" id="IPR006091">
    <property type="entry name" value="Acyl-CoA_Oxase/DH_mid-dom"/>
</dbReference>
<dbReference type="SUPFAM" id="SSF56645">
    <property type="entry name" value="Acyl-CoA dehydrogenase NM domain-like"/>
    <property type="match status" value="1"/>
</dbReference>
<dbReference type="PIRSF" id="PIRSF000168">
    <property type="entry name" value="Acyl-CoA_oxidase"/>
    <property type="match status" value="1"/>
</dbReference>
<dbReference type="GO" id="GO:0055088">
    <property type="term" value="P:lipid homeostasis"/>
    <property type="evidence" value="ECO:0007669"/>
    <property type="project" value="TreeGrafter"/>
</dbReference>
<comment type="cofactor">
    <cofactor evidence="1">
        <name>FAD</name>
        <dbReference type="ChEBI" id="CHEBI:57692"/>
    </cofactor>
</comment>
<evidence type="ECO:0000259" key="11">
    <source>
        <dbReference type="Pfam" id="PF01756"/>
    </source>
</evidence>
<dbReference type="AlphaFoldDB" id="A0A5C8NE55"/>
<reference evidence="14 15" key="1">
    <citation type="submission" date="2019-06" db="EMBL/GenBank/DDBJ databases">
        <title>Aeromicrobium sp. nov., isolated from a maize field.</title>
        <authorList>
            <person name="Lin S.-Y."/>
            <person name="Tsai C.-F."/>
            <person name="Young C.-C."/>
        </authorList>
    </citation>
    <scope>NUCLEOTIDE SEQUENCE [LARGE SCALE GENOMIC DNA]</scope>
    <source>
        <strain evidence="14 15">CC-CFT486</strain>
    </source>
</reference>
<comment type="similarity">
    <text evidence="3">Belongs to the acyl-CoA oxidase family.</text>
</comment>
<keyword evidence="8" id="KW-0560">Oxidoreductase</keyword>
<keyword evidence="9" id="KW-0443">Lipid metabolism</keyword>
<evidence type="ECO:0000313" key="14">
    <source>
        <dbReference type="EMBL" id="TXL57887.1"/>
    </source>
</evidence>
<evidence type="ECO:0000256" key="4">
    <source>
        <dbReference type="ARBA" id="ARBA00012870"/>
    </source>
</evidence>
<dbReference type="Pfam" id="PF01756">
    <property type="entry name" value="ACOX"/>
    <property type="match status" value="1"/>
</dbReference>
<evidence type="ECO:0000256" key="5">
    <source>
        <dbReference type="ARBA" id="ARBA00022630"/>
    </source>
</evidence>
<evidence type="ECO:0000256" key="3">
    <source>
        <dbReference type="ARBA" id="ARBA00006288"/>
    </source>
</evidence>
<evidence type="ECO:0000259" key="12">
    <source>
        <dbReference type="Pfam" id="PF02770"/>
    </source>
</evidence>
<dbReference type="PANTHER" id="PTHR10909">
    <property type="entry name" value="ELECTRON TRANSPORT OXIDOREDUCTASE"/>
    <property type="match status" value="1"/>
</dbReference>
<evidence type="ECO:0000259" key="13">
    <source>
        <dbReference type="Pfam" id="PF22924"/>
    </source>
</evidence>
<organism evidence="14 15">
    <name type="scientific">Aeromicrobium terrae</name>
    <dbReference type="NCBI Taxonomy" id="2498846"/>
    <lineage>
        <taxon>Bacteria</taxon>
        <taxon>Bacillati</taxon>
        <taxon>Actinomycetota</taxon>
        <taxon>Actinomycetes</taxon>
        <taxon>Propionibacteriales</taxon>
        <taxon>Nocardioidaceae</taxon>
        <taxon>Aeromicrobium</taxon>
    </lineage>
</organism>
<dbReference type="Gene3D" id="2.40.110.10">
    <property type="entry name" value="Butyryl-CoA Dehydrogenase, subunit A, domain 2"/>
    <property type="match status" value="1"/>
</dbReference>
<dbReference type="FunFam" id="2.40.110.10:FF:000005">
    <property type="entry name" value="Acyl-coenzyme A oxidase"/>
    <property type="match status" value="1"/>
</dbReference>
<gene>
    <name evidence="14" type="ORF">FHP06_11115</name>
</gene>
<dbReference type="GO" id="GO:0071949">
    <property type="term" value="F:FAD binding"/>
    <property type="evidence" value="ECO:0007669"/>
    <property type="project" value="InterPro"/>
</dbReference>
<dbReference type="InterPro" id="IPR036250">
    <property type="entry name" value="AcylCo_DH-like_C"/>
</dbReference>
<proteinExistence type="inferred from homology"/>
<evidence type="ECO:0000256" key="7">
    <source>
        <dbReference type="ARBA" id="ARBA00022832"/>
    </source>
</evidence>
<dbReference type="GO" id="GO:0003997">
    <property type="term" value="F:acyl-CoA oxidase activity"/>
    <property type="evidence" value="ECO:0007669"/>
    <property type="project" value="UniProtKB-EC"/>
</dbReference>
<evidence type="ECO:0000256" key="9">
    <source>
        <dbReference type="ARBA" id="ARBA00023098"/>
    </source>
</evidence>
<dbReference type="RefSeq" id="WP_147686761.1">
    <property type="nucleotide sequence ID" value="NZ_VDUX01000005.1"/>
</dbReference>
<accession>A0A5C8NE55</accession>
<dbReference type="Pfam" id="PF02770">
    <property type="entry name" value="Acyl-CoA_dh_M"/>
    <property type="match status" value="1"/>
</dbReference>
<evidence type="ECO:0000256" key="2">
    <source>
        <dbReference type="ARBA" id="ARBA00004275"/>
    </source>
</evidence>
<dbReference type="GO" id="GO:0033540">
    <property type="term" value="P:fatty acid beta-oxidation using acyl-CoA oxidase"/>
    <property type="evidence" value="ECO:0007669"/>
    <property type="project" value="TreeGrafter"/>
</dbReference>
<dbReference type="Proteomes" id="UP000321571">
    <property type="component" value="Unassembled WGS sequence"/>
</dbReference>
<evidence type="ECO:0000256" key="6">
    <source>
        <dbReference type="ARBA" id="ARBA00022827"/>
    </source>
</evidence>
<dbReference type="Pfam" id="PF22924">
    <property type="entry name" value="ACOX_C_alpha1"/>
    <property type="match status" value="1"/>
</dbReference>
<keyword evidence="10" id="KW-0576">Peroxisome</keyword>
<dbReference type="FunFam" id="1.20.140.10:FF:000007">
    <property type="entry name" value="Acyl-coenzyme A oxidase"/>
    <property type="match status" value="1"/>
</dbReference>
<name>A0A5C8NE55_9ACTN</name>
<evidence type="ECO:0000256" key="10">
    <source>
        <dbReference type="ARBA" id="ARBA00023140"/>
    </source>
</evidence>
<comment type="caution">
    <text evidence="14">The sequence shown here is derived from an EMBL/GenBank/DDBJ whole genome shotgun (WGS) entry which is preliminary data.</text>
</comment>
<dbReference type="SUPFAM" id="SSF47203">
    <property type="entry name" value="Acyl-CoA dehydrogenase C-terminal domain-like"/>
    <property type="match status" value="2"/>
</dbReference>
<dbReference type="InterPro" id="IPR002655">
    <property type="entry name" value="Acyl-CoA_oxidase_C"/>
</dbReference>
<keyword evidence="7" id="KW-0276">Fatty acid metabolism</keyword>
<dbReference type="InterPro" id="IPR046373">
    <property type="entry name" value="Acyl-CoA_Oxase/DH_mid-dom_sf"/>
</dbReference>
<dbReference type="GO" id="GO:0005504">
    <property type="term" value="F:fatty acid binding"/>
    <property type="evidence" value="ECO:0007669"/>
    <property type="project" value="TreeGrafter"/>
</dbReference>
<protein>
    <recommendedName>
        <fullName evidence="4">acyl-CoA oxidase</fullName>
        <ecNumber evidence="4">1.3.3.6</ecNumber>
    </recommendedName>
</protein>
<dbReference type="InterPro" id="IPR055060">
    <property type="entry name" value="ACOX_C_alpha1"/>
</dbReference>
<dbReference type="EC" id="1.3.3.6" evidence="4"/>
<dbReference type="Gene3D" id="1.20.140.10">
    <property type="entry name" value="Butyryl-CoA Dehydrogenase, subunit A, domain 3"/>
    <property type="match status" value="2"/>
</dbReference>
<feature type="domain" description="Acyl-CoA oxidase C-terminal" evidence="11">
    <location>
        <begin position="489"/>
        <end position="630"/>
    </location>
</feature>
<evidence type="ECO:0000313" key="15">
    <source>
        <dbReference type="Proteomes" id="UP000321571"/>
    </source>
</evidence>
<comment type="subcellular location">
    <subcellularLocation>
        <location evidence="2">Peroxisome</location>
    </subcellularLocation>
</comment>